<accession>A0ABV8CIY3</accession>
<evidence type="ECO:0000256" key="1">
    <source>
        <dbReference type="SAM" id="MobiDB-lite"/>
    </source>
</evidence>
<protein>
    <recommendedName>
        <fullName evidence="4">Stress-induced bacterial acidophilic repeat motif protein</fullName>
    </recommendedName>
</protein>
<sequence length="79" mass="8184">MAGTHEGGIKAVKTREKNDPGAMSKMGAKGGHESSGRKAMETRAEKSGKSVSEIAADMGRKGGQSSHGGHSSKKEEDNE</sequence>
<feature type="compositionally biased region" description="Basic and acidic residues" evidence="1">
    <location>
        <begin position="30"/>
        <end position="48"/>
    </location>
</feature>
<evidence type="ECO:0000313" key="3">
    <source>
        <dbReference type="Proteomes" id="UP001595758"/>
    </source>
</evidence>
<proteinExistence type="predicted"/>
<reference evidence="3" key="1">
    <citation type="journal article" date="2019" name="Int. J. Syst. Evol. Microbiol.">
        <title>The Global Catalogue of Microorganisms (GCM) 10K type strain sequencing project: providing services to taxonomists for standard genome sequencing and annotation.</title>
        <authorList>
            <consortium name="The Broad Institute Genomics Platform"/>
            <consortium name="The Broad Institute Genome Sequencing Center for Infectious Disease"/>
            <person name="Wu L."/>
            <person name="Ma J."/>
        </authorList>
    </citation>
    <scope>NUCLEOTIDE SEQUENCE [LARGE SCALE GENOMIC DNA]</scope>
    <source>
        <strain evidence="3">CCUG 59858</strain>
    </source>
</reference>
<keyword evidence="3" id="KW-1185">Reference proteome</keyword>
<feature type="region of interest" description="Disordered" evidence="1">
    <location>
        <begin position="1"/>
        <end position="79"/>
    </location>
</feature>
<dbReference type="Proteomes" id="UP001595758">
    <property type="component" value="Unassembled WGS sequence"/>
</dbReference>
<name>A0ABV8CIY3_9GAMM</name>
<dbReference type="RefSeq" id="WP_382344606.1">
    <property type="nucleotide sequence ID" value="NZ_JBHSAB010000031.1"/>
</dbReference>
<comment type="caution">
    <text evidence="2">The sequence shown here is derived from an EMBL/GenBank/DDBJ whole genome shotgun (WGS) entry which is preliminary data.</text>
</comment>
<gene>
    <name evidence="2" type="ORF">ACFORL_12750</name>
</gene>
<dbReference type="EMBL" id="JBHSAB010000031">
    <property type="protein sequence ID" value="MFC3909939.1"/>
    <property type="molecule type" value="Genomic_DNA"/>
</dbReference>
<evidence type="ECO:0008006" key="4">
    <source>
        <dbReference type="Google" id="ProtNLM"/>
    </source>
</evidence>
<evidence type="ECO:0000313" key="2">
    <source>
        <dbReference type="EMBL" id="MFC3909939.1"/>
    </source>
</evidence>
<organism evidence="2 3">
    <name type="scientific">Legionella dresdenensis</name>
    <dbReference type="NCBI Taxonomy" id="450200"/>
    <lineage>
        <taxon>Bacteria</taxon>
        <taxon>Pseudomonadati</taxon>
        <taxon>Pseudomonadota</taxon>
        <taxon>Gammaproteobacteria</taxon>
        <taxon>Legionellales</taxon>
        <taxon>Legionellaceae</taxon>
        <taxon>Legionella</taxon>
    </lineage>
</organism>